<dbReference type="Pfam" id="PF14560">
    <property type="entry name" value="Ubiquitin_2"/>
    <property type="match status" value="1"/>
</dbReference>
<dbReference type="EMBL" id="BJWK01000003">
    <property type="protein sequence ID" value="GEM07372.1"/>
    <property type="molecule type" value="Genomic_DNA"/>
</dbReference>
<comment type="caution">
    <text evidence="9">The sequence shown here is derived from an EMBL/GenBank/DDBJ whole genome shotgun (WGS) entry which is preliminary data.</text>
</comment>
<feature type="binding site" evidence="6">
    <location>
        <position position="390"/>
    </location>
    <ligand>
        <name>S-adenosyl-L-methionine</name>
        <dbReference type="ChEBI" id="CHEBI:59789"/>
    </ligand>
</feature>
<keyword evidence="6" id="KW-0496">Mitochondrion</keyword>
<dbReference type="Gene3D" id="2.30.30.190">
    <property type="entry name" value="CAP Gly-rich-like domain"/>
    <property type="match status" value="1"/>
</dbReference>
<accession>A0A511KAL9</accession>
<feature type="region of interest" description="Disordered" evidence="7">
    <location>
        <begin position="770"/>
        <end position="799"/>
    </location>
</feature>
<comment type="catalytic activity">
    <reaction evidence="6">
        <text>a 3,4-dihydroxy-5-(all-trans-polyprenyl)benzoate + S-adenosyl-L-methionine = a 4-hydroxy-3-methoxy-5-(all-trans-polyprenyl)benzoate + S-adenosyl-L-homocysteine + H(+)</text>
        <dbReference type="Rhea" id="RHEA:44452"/>
        <dbReference type="Rhea" id="RHEA-COMP:10930"/>
        <dbReference type="Rhea" id="RHEA-COMP:10931"/>
        <dbReference type="ChEBI" id="CHEBI:15378"/>
        <dbReference type="ChEBI" id="CHEBI:57856"/>
        <dbReference type="ChEBI" id="CHEBI:59789"/>
        <dbReference type="ChEBI" id="CHEBI:64694"/>
        <dbReference type="ChEBI" id="CHEBI:84443"/>
        <dbReference type="EC" id="2.1.1.114"/>
    </reaction>
</comment>
<evidence type="ECO:0000256" key="5">
    <source>
        <dbReference type="ARBA" id="ARBA00023186"/>
    </source>
</evidence>
<name>A0A511KAL9_RHOTO</name>
<feature type="compositionally biased region" description="Basic and acidic residues" evidence="7">
    <location>
        <begin position="611"/>
        <end position="622"/>
    </location>
</feature>
<feature type="binding site" evidence="6">
    <location>
        <position position="338"/>
    </location>
    <ligand>
        <name>S-adenosyl-L-methionine</name>
        <dbReference type="ChEBI" id="CHEBI:59789"/>
    </ligand>
</feature>
<reference evidence="9 10" key="1">
    <citation type="submission" date="2019-07" db="EMBL/GenBank/DDBJ databases">
        <title>Rhodotorula toruloides NBRC10032 genome sequencing.</title>
        <authorList>
            <person name="Shida Y."/>
            <person name="Takaku H."/>
            <person name="Ogasawara W."/>
            <person name="Mori K."/>
        </authorList>
    </citation>
    <scope>NUCLEOTIDE SEQUENCE [LARGE SCALE GENOMIC DNA]</scope>
    <source>
        <strain evidence="9 10">NBRC10032</strain>
    </source>
</reference>
<evidence type="ECO:0000256" key="4">
    <source>
        <dbReference type="ARBA" id="ARBA00022691"/>
    </source>
</evidence>
<feature type="compositionally biased region" description="Polar residues" evidence="7">
    <location>
        <begin position="1"/>
        <end position="11"/>
    </location>
</feature>
<dbReference type="SMART" id="SM01052">
    <property type="entry name" value="CAP_GLY"/>
    <property type="match status" value="1"/>
</dbReference>
<dbReference type="SUPFAM" id="SSF74924">
    <property type="entry name" value="Cap-Gly domain"/>
    <property type="match status" value="1"/>
</dbReference>
<proteinExistence type="inferred from homology"/>
<dbReference type="SUPFAM" id="SSF53335">
    <property type="entry name" value="S-adenosyl-L-methionine-dependent methyltransferases"/>
    <property type="match status" value="1"/>
</dbReference>
<dbReference type="UniPathway" id="UPA00232"/>
<dbReference type="OrthoDB" id="3265906at2759"/>
<comment type="catalytic activity">
    <reaction evidence="6">
        <text>a 3-demethylubiquinol + S-adenosyl-L-methionine = a ubiquinol + S-adenosyl-L-homocysteine + H(+)</text>
        <dbReference type="Rhea" id="RHEA:44380"/>
        <dbReference type="Rhea" id="RHEA-COMP:9566"/>
        <dbReference type="Rhea" id="RHEA-COMP:10914"/>
        <dbReference type="ChEBI" id="CHEBI:15378"/>
        <dbReference type="ChEBI" id="CHEBI:17976"/>
        <dbReference type="ChEBI" id="CHEBI:57856"/>
        <dbReference type="ChEBI" id="CHEBI:59789"/>
        <dbReference type="ChEBI" id="CHEBI:84422"/>
        <dbReference type="EC" id="2.1.1.64"/>
    </reaction>
</comment>
<feature type="compositionally biased region" description="Low complexity" evidence="7">
    <location>
        <begin position="593"/>
        <end position="603"/>
    </location>
</feature>
<dbReference type="GO" id="GO:0120537">
    <property type="term" value="F:3-demethylubiquinone 3-O-methyltransferase activity"/>
    <property type="evidence" value="ECO:0007669"/>
    <property type="project" value="RHEA"/>
</dbReference>
<dbReference type="PROSITE" id="PS00845">
    <property type="entry name" value="CAP_GLY_1"/>
    <property type="match status" value="1"/>
</dbReference>
<dbReference type="Pfam" id="PF01302">
    <property type="entry name" value="CAP_GLY"/>
    <property type="match status" value="1"/>
</dbReference>
<keyword evidence="3 6" id="KW-0831">Ubiquinone biosynthesis</keyword>
<evidence type="ECO:0000256" key="6">
    <source>
        <dbReference type="HAMAP-Rule" id="MF_03190"/>
    </source>
</evidence>
<dbReference type="CDD" id="cd02440">
    <property type="entry name" value="AdoMet_MTases"/>
    <property type="match status" value="1"/>
</dbReference>
<dbReference type="EC" id="2.1.1.114" evidence="6"/>
<dbReference type="GO" id="GO:0046872">
    <property type="term" value="F:metal ion binding"/>
    <property type="evidence" value="ECO:0007669"/>
    <property type="project" value="UniProtKB-KW"/>
</dbReference>
<keyword evidence="6" id="KW-0472">Membrane</keyword>
<keyword evidence="4 6" id="KW-0949">S-adenosyl-L-methionine</keyword>
<dbReference type="Gene3D" id="3.40.50.150">
    <property type="entry name" value="Vaccinia Virus protein VP39"/>
    <property type="match status" value="1"/>
</dbReference>
<dbReference type="InterPro" id="IPR010233">
    <property type="entry name" value="UbiG_MeTrfase"/>
</dbReference>
<comment type="subcellular location">
    <subcellularLocation>
        <location evidence="6">Mitochondrion inner membrane</location>
        <topology evidence="6">Peripheral membrane protein</topology>
        <orientation evidence="6">Matrix side</orientation>
    </subcellularLocation>
</comment>
<feature type="binding site" evidence="6">
    <location>
        <position position="455"/>
    </location>
    <ligand>
        <name>S-adenosyl-L-methionine</name>
        <dbReference type="ChEBI" id="CHEBI:59789"/>
    </ligand>
</feature>
<comment type="similarity">
    <text evidence="6">Belongs to the class I-like SAM-binding methyltransferase superfamily. UbiG/COQ3 family.</text>
</comment>
<organism evidence="9 10">
    <name type="scientific">Rhodotorula toruloides</name>
    <name type="common">Yeast</name>
    <name type="synonym">Rhodosporidium toruloides</name>
    <dbReference type="NCBI Taxonomy" id="5286"/>
    <lineage>
        <taxon>Eukaryota</taxon>
        <taxon>Fungi</taxon>
        <taxon>Dikarya</taxon>
        <taxon>Basidiomycota</taxon>
        <taxon>Pucciniomycotina</taxon>
        <taxon>Microbotryomycetes</taxon>
        <taxon>Sporidiobolales</taxon>
        <taxon>Sporidiobolaceae</taxon>
        <taxon>Rhodotorula</taxon>
    </lineage>
</organism>
<dbReference type="PANTHER" id="PTHR43464:SF19">
    <property type="entry name" value="UBIQUINONE BIOSYNTHESIS O-METHYLTRANSFERASE, MITOCHONDRIAL"/>
    <property type="match status" value="1"/>
</dbReference>
<keyword evidence="2 6" id="KW-0808">Transferase</keyword>
<dbReference type="Pfam" id="PF13489">
    <property type="entry name" value="Methyltransf_23"/>
    <property type="match status" value="1"/>
</dbReference>
<feature type="domain" description="CAP-Gly" evidence="8">
    <location>
        <begin position="188"/>
        <end position="222"/>
    </location>
</feature>
<feature type="binding site" evidence="6">
    <location>
        <position position="459"/>
    </location>
    <ligand>
        <name>Mg(2+)</name>
        <dbReference type="ChEBI" id="CHEBI:18420"/>
    </ligand>
</feature>
<comment type="subunit">
    <text evidence="6">Component of a multi-subunit COQ enzyme complex, composed of at least COQ3, COQ4, COQ5, COQ6, COQ7 and COQ9.</text>
</comment>
<dbReference type="GO" id="GO:0032259">
    <property type="term" value="P:methylation"/>
    <property type="evidence" value="ECO:0007669"/>
    <property type="project" value="UniProtKB-KW"/>
</dbReference>
<dbReference type="HAMAP" id="MF_00472">
    <property type="entry name" value="UbiG"/>
    <property type="match status" value="1"/>
</dbReference>
<keyword evidence="1 6" id="KW-0489">Methyltransferase</keyword>
<dbReference type="PROSITE" id="PS50245">
    <property type="entry name" value="CAP_GLY_2"/>
    <property type="match status" value="1"/>
</dbReference>
<evidence type="ECO:0000313" key="10">
    <source>
        <dbReference type="Proteomes" id="UP000321518"/>
    </source>
</evidence>
<feature type="region of interest" description="Disordered" evidence="7">
    <location>
        <begin position="1"/>
        <end position="30"/>
    </location>
</feature>
<keyword evidence="6" id="KW-0479">Metal-binding</keyword>
<dbReference type="GO" id="GO:0061542">
    <property type="term" value="F:3-demethylubiquinol 3-O-methyltransferase activity"/>
    <property type="evidence" value="ECO:0007669"/>
    <property type="project" value="UniProtKB-UniRule"/>
</dbReference>
<feature type="binding site" evidence="6">
    <location>
        <position position="369"/>
    </location>
    <ligand>
        <name>S-adenosyl-L-methionine</name>
        <dbReference type="ChEBI" id="CHEBI:59789"/>
    </ligand>
</feature>
<dbReference type="EC" id="2.1.1.64" evidence="6"/>
<evidence type="ECO:0000256" key="3">
    <source>
        <dbReference type="ARBA" id="ARBA00022688"/>
    </source>
</evidence>
<dbReference type="Gene3D" id="3.10.20.90">
    <property type="entry name" value="Phosphatidylinositol 3-kinase Catalytic Subunit, Chain A, domain 1"/>
    <property type="match status" value="1"/>
</dbReference>
<feature type="binding site" evidence="6">
    <location>
        <position position="456"/>
    </location>
    <ligand>
        <name>Mg(2+)</name>
        <dbReference type="ChEBI" id="CHEBI:18420"/>
    </ligand>
</feature>
<evidence type="ECO:0000256" key="2">
    <source>
        <dbReference type="ARBA" id="ARBA00022679"/>
    </source>
</evidence>
<dbReference type="GO" id="GO:0010420">
    <property type="term" value="F:polyprenyldihydroxybenzoate methyltransferase activity"/>
    <property type="evidence" value="ECO:0007669"/>
    <property type="project" value="UniProtKB-UniRule"/>
</dbReference>
<protein>
    <recommendedName>
        <fullName evidence="6">Ubiquinone biosynthesis O-methyltransferase, mitochondrial</fullName>
    </recommendedName>
    <alternativeName>
        <fullName evidence="6">3-demethylubiquinol 3-O-methyltransferase</fullName>
        <ecNumber evidence="6">2.1.1.64</ecNumber>
    </alternativeName>
    <alternativeName>
        <fullName evidence="6">3-demethylubiquinone 3-O-methyltransferase</fullName>
        <ecNumber evidence="6">2.1.1.-</ecNumber>
    </alternativeName>
    <alternativeName>
        <fullName evidence="6">Polyprenyldihydroxybenzoate methyltransferase</fullName>
        <ecNumber evidence="6">2.1.1.114</ecNumber>
    </alternativeName>
</protein>
<sequence length="1007" mass="110713">MQSVFVESSATRSERRIDPQSTGKLEPITGIPAHAQLLSLRRSPTDAGLSAGGGAGGAGGEAVAVLDNDDRTLASYGISEYMTIRVDSSDPHAASFANQFTDDSQVEKFELTEEEYAARRDTILAYKKRNQLGRFAPSSSPSPSSAFPISSNLVPGARCEVALSTELRRRGTVRFVGPTEFGAKDGSVWVGVEWDEPVGKNDGAVEGKRYFQTGPLRASFVRPDKITVGDFPELDPFAEDEDDDEMEIRLARASKHAQLTSSSSASHPTACAPFSNLITSASSTPSSRRTLLTSRPAFGQNTTNTISASEISHFSALSAHWWDPTGEFGLLHRMNPARIEVLRDELLRVEEVDVQGGRWLEGRRVLDVGCGGGIFAESLARLGANALAIDASASNIDTAQTHASLDPSLNLLNSRIPVTSSSSSSTRPTNSLEYRHCAAEDLIKEGKTFDVVCAMEVVEHVEDPRGFLECLMQLTKPGGHLILSTISRTLLAKFLTITLAEDVLRLVTPGTHTYHKYLRPSELRDFFVREKGWEAFETRGVPYDPVSGEWRLLDPGAMGGWGEMANYFAAVRRPTTADAALNTQLVPPEASQKATPAPAKTTGGAKGRKGGAKDDAGKEATPPKKRKTGGRRERERRRGWLRRGGHLVEFADRLGPPEICSDLDPSTLLDISQTSKSIRSTLFRKPAEPVWLAARRNVGMPDLQAEMYEPMYAFLVQGKVCQQVHDGQEIDELHPLALGGCLSTPYWAVGNTRADGEHYFWVPEAAAPSDHLNAIDPPPRPEKDEPQPAYNPNDNADSFRNECRRHKVKMIADAATIFAYASRSLDENLAEERRKVDARMQQIRERLVAAGFHARDTMAVPRSYGYGGVPVSHDGWAKIQPEVTTLAARQRQAHLAFERKGRQLERRDKLQPLVAAFDKLPTVRRLWVDDSNPVDPAGWSTLIPTMQAEVCRLLRHDKVWMFDQLARVLHEADIPLHPHVVRVIISEHSASVAEEDESQGLAPLHHN</sequence>
<keyword evidence="5" id="KW-0143">Chaperone</keyword>
<feature type="binding site" evidence="6">
    <location>
        <position position="460"/>
    </location>
    <ligand>
        <name>Mg(2+)</name>
        <dbReference type="ChEBI" id="CHEBI:18420"/>
    </ligand>
</feature>
<dbReference type="InterPro" id="IPR029063">
    <property type="entry name" value="SAM-dependent_MTases_sf"/>
</dbReference>
<comment type="cofactor">
    <cofactor evidence="6">
        <name>Mg(2+)</name>
        <dbReference type="ChEBI" id="CHEBI:18420"/>
    </cofactor>
</comment>
<evidence type="ECO:0000313" key="9">
    <source>
        <dbReference type="EMBL" id="GEM07372.1"/>
    </source>
</evidence>
<keyword evidence="6" id="KW-0460">Magnesium</keyword>
<evidence type="ECO:0000259" key="8">
    <source>
        <dbReference type="PROSITE" id="PS50245"/>
    </source>
</evidence>
<dbReference type="GO" id="GO:0031314">
    <property type="term" value="C:extrinsic component of mitochondrial inner membrane"/>
    <property type="evidence" value="ECO:0007669"/>
    <property type="project" value="UniProtKB-UniRule"/>
</dbReference>
<comment type="pathway">
    <text evidence="6">Cofactor biosynthesis; ubiquinone biosynthesis.</text>
</comment>
<feature type="region of interest" description="Disordered" evidence="7">
    <location>
        <begin position="586"/>
        <end position="638"/>
    </location>
</feature>
<gene>
    <name evidence="6" type="primary">COQ3</name>
    <name evidence="9" type="ORF">Rt10032_c03g1389</name>
</gene>
<dbReference type="NCBIfam" id="TIGR01983">
    <property type="entry name" value="UbiG"/>
    <property type="match status" value="1"/>
</dbReference>
<evidence type="ECO:0000256" key="1">
    <source>
        <dbReference type="ARBA" id="ARBA00022603"/>
    </source>
</evidence>
<dbReference type="InterPro" id="IPR000938">
    <property type="entry name" value="CAP-Gly_domain"/>
</dbReference>
<comment type="function">
    <text evidence="6">O-methyltransferase required for two non-consecutive steps during ubiquinone biosynthesis. Catalyzes the 2 O-methylation of 3,4-dihydroxy-5-(all-trans-polyprenyl)benzoic acid into 4-hydroxy-3-methoxy-5-(all-trans-polyprenyl)benzoic acid. Also catalyzes the last step of ubiquinone biosynthesis by mediating methylation of 3-demethylubiquinone into ubiquinone. Also able to mediate the methylation of 3-demethylubiquinol into ubiquinol.</text>
</comment>
<dbReference type="AlphaFoldDB" id="A0A511KAL9"/>
<dbReference type="InterPro" id="IPR000626">
    <property type="entry name" value="Ubiquitin-like_dom"/>
</dbReference>
<dbReference type="InterPro" id="IPR029071">
    <property type="entry name" value="Ubiquitin-like_domsf"/>
</dbReference>
<dbReference type="InterPro" id="IPR036859">
    <property type="entry name" value="CAP-Gly_dom_sf"/>
</dbReference>
<evidence type="ECO:0000256" key="7">
    <source>
        <dbReference type="SAM" id="MobiDB-lite"/>
    </source>
</evidence>
<dbReference type="PANTHER" id="PTHR43464">
    <property type="entry name" value="METHYLTRANSFERASE"/>
    <property type="match status" value="1"/>
</dbReference>
<dbReference type="EC" id="2.1.1.-" evidence="6"/>
<comment type="catalytic activity">
    <reaction evidence="6">
        <text>a 3-demethylubiquinone + S-adenosyl-L-methionine = a ubiquinone + S-adenosyl-L-homocysteine</text>
        <dbReference type="Rhea" id="RHEA:81215"/>
        <dbReference type="Rhea" id="RHEA-COMP:9565"/>
        <dbReference type="Rhea" id="RHEA-COMP:19654"/>
        <dbReference type="ChEBI" id="CHEBI:16389"/>
        <dbReference type="ChEBI" id="CHEBI:57856"/>
        <dbReference type="ChEBI" id="CHEBI:59789"/>
        <dbReference type="ChEBI" id="CHEBI:231825"/>
    </reaction>
</comment>
<dbReference type="Proteomes" id="UP000321518">
    <property type="component" value="Unassembled WGS sequence"/>
</dbReference>
<dbReference type="SUPFAM" id="SSF54236">
    <property type="entry name" value="Ubiquitin-like"/>
    <property type="match status" value="1"/>
</dbReference>
<keyword evidence="6" id="KW-0999">Mitochondrion inner membrane</keyword>